<dbReference type="FunFam" id="1.25.40.80:FF:000002">
    <property type="entry name" value="cryptochrome-1 isoform X1"/>
    <property type="match status" value="1"/>
</dbReference>
<evidence type="ECO:0000256" key="19">
    <source>
        <dbReference type="ARBA" id="ARBA00061790"/>
    </source>
</evidence>
<keyword evidence="25" id="KW-1185">Reference proteome</keyword>
<sequence length="590" mass="66186">WFASENKCFFIIPCRFLLQCLEDLDANLRKLNSRLFVIRGQPADVFPRLFKEWNIAKLSIEYDSEPFGKERDAAIKKLASEAGVEVIVRISHTLYDLDKIIELNGGQPPLTYKRFQTLISRMEPLEMPVETITPEVMEKCTTPVSDDHDEKYGVPSLEELGFDTDGLPSAVWPGGETEALTRLERHLERKAWVANFERPRMNANSLLASPTGLSPYLRFGCLSCRLFYFKLTDLYKKVKKNSSPPLSLYGQLLWREFFYTAATNNPRFDKMEGNPICVQIPWDKNPEALAKWAEGRTGFPWIDAIMTQLRQEGWIHHLARHAVACFLTRGDLWISWEEGMKVFEELLLDADWSVNAGSWMWLSCSSFFQQFFHCYCPVGFGRRTDPNGDYIRRYLPVLRGFPAKYIYDPWNAPESIQKAAKCIIGVNYPKPMVNHAEASRLNIERMKQIYQQLSRYRGLGLLATVPSNPNGNGNGGLMGYSPGESISGCGSTGGHLFLASPGAQLGTGDGHTVVQPCALGDSHTGGSGIQQQGYCQASSILHYAHGDNQQSHLLQAGRTALGTGISAGKRPNPEEETQSVGPKVQRQSTN</sequence>
<keyword evidence="6" id="KW-0963">Cytoplasm</keyword>
<feature type="site" description="Electron transfer via tryptophanyl radical" evidence="21">
    <location>
        <position position="336"/>
    </location>
</feature>
<keyword evidence="7" id="KW-0678">Repressor</keyword>
<keyword evidence="18" id="KW-0539">Nucleus</keyword>
<dbReference type="SUPFAM" id="SSF52425">
    <property type="entry name" value="Cryptochrome/photolyase, N-terminal domain"/>
    <property type="match status" value="1"/>
</dbReference>
<dbReference type="GO" id="GO:0071949">
    <property type="term" value="F:FAD binding"/>
    <property type="evidence" value="ECO:0007669"/>
    <property type="project" value="TreeGrafter"/>
</dbReference>
<feature type="site" description="Electron transfer via tryptophanyl radical" evidence="21">
    <location>
        <position position="282"/>
    </location>
</feature>
<keyword evidence="11" id="KW-0547">Nucleotide-binding</keyword>
<dbReference type="GO" id="GO:0042622">
    <property type="term" value="C:photoreceptor outer segment membrane"/>
    <property type="evidence" value="ECO:0007669"/>
    <property type="project" value="UniProtKB-ARBA"/>
</dbReference>
<dbReference type="Gene3D" id="1.25.40.80">
    <property type="match status" value="2"/>
</dbReference>
<dbReference type="GO" id="GO:0005829">
    <property type="term" value="C:cytosol"/>
    <property type="evidence" value="ECO:0007669"/>
    <property type="project" value="UniProtKB-ARBA"/>
</dbReference>
<comment type="subcellular location">
    <subcellularLocation>
        <location evidence="3">Cytoplasm</location>
    </subcellularLocation>
    <subcellularLocation>
        <location evidence="2">Nucleus</location>
    </subcellularLocation>
</comment>
<dbReference type="Proteomes" id="UP000525205">
    <property type="component" value="Unassembled WGS sequence"/>
</dbReference>
<evidence type="ECO:0000256" key="20">
    <source>
        <dbReference type="PIRSR" id="PIRSR602081-1"/>
    </source>
</evidence>
<feature type="binding site" evidence="20">
    <location>
        <begin position="349"/>
        <end position="351"/>
    </location>
    <ligand>
        <name>FAD</name>
        <dbReference type="ChEBI" id="CHEBI:57692"/>
    </ligand>
</feature>
<evidence type="ECO:0000256" key="4">
    <source>
        <dbReference type="ARBA" id="ARBA00005862"/>
    </source>
</evidence>
<keyword evidence="13" id="KW-0157">Chromophore</keyword>
<evidence type="ECO:0000256" key="3">
    <source>
        <dbReference type="ARBA" id="ARBA00004496"/>
    </source>
</evidence>
<evidence type="ECO:0000313" key="25">
    <source>
        <dbReference type="Proteomes" id="UP000525205"/>
    </source>
</evidence>
<dbReference type="GO" id="GO:0045892">
    <property type="term" value="P:negative regulation of DNA-templated transcription"/>
    <property type="evidence" value="ECO:0007669"/>
    <property type="project" value="TreeGrafter"/>
</dbReference>
<evidence type="ECO:0000256" key="14">
    <source>
        <dbReference type="ARBA" id="ARBA00023015"/>
    </source>
</evidence>
<evidence type="ECO:0000256" key="12">
    <source>
        <dbReference type="ARBA" id="ARBA00022827"/>
    </source>
</evidence>
<keyword evidence="10 20" id="KW-0285">Flavoprotein</keyword>
<evidence type="ECO:0000256" key="2">
    <source>
        <dbReference type="ARBA" id="ARBA00004123"/>
    </source>
</evidence>
<dbReference type="FunFam" id="1.10.579.10:FF:000001">
    <property type="entry name" value="Cryptochrome 1"/>
    <property type="match status" value="1"/>
</dbReference>
<dbReference type="Pfam" id="PF03441">
    <property type="entry name" value="FAD_binding_7"/>
    <property type="match status" value="1"/>
</dbReference>
<dbReference type="FunFam" id="1.25.40.80:FF:000003">
    <property type="entry name" value="cryptochrome-1 isoform X1"/>
    <property type="match status" value="1"/>
</dbReference>
<comment type="subunit">
    <text evidence="19">Component of the circadian core oscillator, which includes the CRY proteins, CLOCK or NPAS2, BMAL1 or BMAL2, CSNK1E, and the PER proteins.</text>
</comment>
<evidence type="ECO:0000256" key="16">
    <source>
        <dbReference type="ARBA" id="ARBA00023163"/>
    </source>
</evidence>
<evidence type="ECO:0000256" key="10">
    <source>
        <dbReference type="ARBA" id="ARBA00022630"/>
    </source>
</evidence>
<comment type="caution">
    <text evidence="24">The sequence shown here is derived from an EMBL/GenBank/DDBJ whole genome shotgun (WGS) entry which is preliminary data.</text>
</comment>
<evidence type="ECO:0000256" key="7">
    <source>
        <dbReference type="ARBA" id="ARBA00022491"/>
    </source>
</evidence>
<dbReference type="GO" id="GO:0009881">
    <property type="term" value="F:photoreceptor activity"/>
    <property type="evidence" value="ECO:0007669"/>
    <property type="project" value="UniProtKB-KW"/>
</dbReference>
<gene>
    <name evidence="24" type="primary">Cry1_1</name>
    <name evidence="24" type="ORF">COCCOC_R06733</name>
</gene>
<dbReference type="GO" id="GO:0032922">
    <property type="term" value="P:circadian regulation of gene expression"/>
    <property type="evidence" value="ECO:0007669"/>
    <property type="project" value="TreeGrafter"/>
</dbReference>
<evidence type="ECO:0000256" key="17">
    <source>
        <dbReference type="ARBA" id="ARBA00023170"/>
    </source>
</evidence>
<dbReference type="GO" id="GO:0097381">
    <property type="term" value="C:photoreceptor disc membrane"/>
    <property type="evidence" value="ECO:0007669"/>
    <property type="project" value="UniProtKB-ARBA"/>
</dbReference>
<dbReference type="InterPro" id="IPR036134">
    <property type="entry name" value="Crypto/Photolyase_FAD-like_sf"/>
</dbReference>
<evidence type="ECO:0000256" key="5">
    <source>
        <dbReference type="ARBA" id="ARBA00021159"/>
    </source>
</evidence>
<dbReference type="InterPro" id="IPR014729">
    <property type="entry name" value="Rossmann-like_a/b/a_fold"/>
</dbReference>
<feature type="site" description="Electron transfer via tryptophanyl radical" evidence="21">
    <location>
        <position position="359"/>
    </location>
</feature>
<evidence type="ECO:0000256" key="6">
    <source>
        <dbReference type="ARBA" id="ARBA00022490"/>
    </source>
</evidence>
<feature type="domain" description="Photolyase/cryptochrome alpha/beta" evidence="23">
    <location>
        <begin position="1"/>
        <end position="94"/>
    </location>
</feature>
<feature type="non-terminal residue" evidence="24">
    <location>
        <position position="590"/>
    </location>
</feature>
<proteinExistence type="inferred from homology"/>
<evidence type="ECO:0000256" key="22">
    <source>
        <dbReference type="SAM" id="MobiDB-lite"/>
    </source>
</evidence>
<dbReference type="Gene3D" id="1.10.579.10">
    <property type="entry name" value="DNA Cyclobutane Dipyrimidine Photolyase, subunit A, domain 3"/>
    <property type="match status" value="1"/>
</dbReference>
<dbReference type="GO" id="GO:0043153">
    <property type="term" value="P:entrainment of circadian clock by photoperiod"/>
    <property type="evidence" value="ECO:0007669"/>
    <property type="project" value="TreeGrafter"/>
</dbReference>
<keyword evidence="15" id="KW-0090">Biological rhythms</keyword>
<feature type="binding site" evidence="20">
    <location>
        <begin position="251"/>
        <end position="258"/>
    </location>
    <ligand>
        <name>FAD</name>
        <dbReference type="ChEBI" id="CHEBI:57692"/>
    </ligand>
</feature>
<dbReference type="SUPFAM" id="SSF48173">
    <property type="entry name" value="Cryptochrome/photolyase FAD-binding domain"/>
    <property type="match status" value="1"/>
</dbReference>
<evidence type="ECO:0000256" key="21">
    <source>
        <dbReference type="PIRSR" id="PIRSR602081-2"/>
    </source>
</evidence>
<keyword evidence="12 20" id="KW-0274">FAD</keyword>
<evidence type="ECO:0000256" key="18">
    <source>
        <dbReference type="ARBA" id="ARBA00023242"/>
    </source>
</evidence>
<evidence type="ECO:0000256" key="1">
    <source>
        <dbReference type="ARBA" id="ARBA00001932"/>
    </source>
</evidence>
<name>A0A7K8PT40_COCCO</name>
<dbReference type="Pfam" id="PF00875">
    <property type="entry name" value="DNA_photolyase"/>
    <property type="match status" value="1"/>
</dbReference>
<dbReference type="GO" id="GO:0005634">
    <property type="term" value="C:nucleus"/>
    <property type="evidence" value="ECO:0007669"/>
    <property type="project" value="UniProtKB-SubCell"/>
</dbReference>
<reference evidence="24 25" key="1">
    <citation type="submission" date="2019-09" db="EMBL/GenBank/DDBJ databases">
        <title>Bird 10,000 Genomes (B10K) Project - Family phase.</title>
        <authorList>
            <person name="Zhang G."/>
        </authorList>
    </citation>
    <scope>NUCLEOTIDE SEQUENCE [LARGE SCALE GENOMIC DNA]</scope>
    <source>
        <strain evidence="24">B10K-CU-031-03</strain>
        <tissue evidence="24">Muscle</tissue>
    </source>
</reference>
<comment type="similarity">
    <text evidence="4">Belongs to the DNA photolyase class-1 family.</text>
</comment>
<organism evidence="24 25">
    <name type="scientific">Cochlearius cochlearius</name>
    <name type="common">Boat-billed heron</name>
    <dbReference type="NCBI Taxonomy" id="110676"/>
    <lineage>
        <taxon>Eukaryota</taxon>
        <taxon>Metazoa</taxon>
        <taxon>Chordata</taxon>
        <taxon>Craniata</taxon>
        <taxon>Vertebrata</taxon>
        <taxon>Euteleostomi</taxon>
        <taxon>Archelosauria</taxon>
        <taxon>Archosauria</taxon>
        <taxon>Dinosauria</taxon>
        <taxon>Saurischia</taxon>
        <taxon>Theropoda</taxon>
        <taxon>Coelurosauria</taxon>
        <taxon>Aves</taxon>
        <taxon>Neognathae</taxon>
        <taxon>Neoaves</taxon>
        <taxon>Aequornithes</taxon>
        <taxon>Pelecaniformes</taxon>
        <taxon>Ardeidae</taxon>
        <taxon>Cochlearius</taxon>
    </lineage>
</organism>
<keyword evidence="9" id="KW-0716">Sensory transduction</keyword>
<dbReference type="InterPro" id="IPR006050">
    <property type="entry name" value="DNA_photolyase_N"/>
</dbReference>
<keyword evidence="17" id="KW-0675">Receptor</keyword>
<feature type="non-terminal residue" evidence="24">
    <location>
        <position position="1"/>
    </location>
</feature>
<comment type="cofactor">
    <cofactor evidence="1">
        <name>(6R)-5,10-methylene-5,6,7,8-tetrahydrofolate</name>
        <dbReference type="ChEBI" id="CHEBI:15636"/>
    </cofactor>
</comment>
<evidence type="ECO:0000256" key="15">
    <source>
        <dbReference type="ARBA" id="ARBA00023108"/>
    </source>
</evidence>
<evidence type="ECO:0000256" key="8">
    <source>
        <dbReference type="ARBA" id="ARBA00022543"/>
    </source>
</evidence>
<keyword evidence="16" id="KW-0804">Transcription</keyword>
<dbReference type="EMBL" id="VWPP01000557">
    <property type="protein sequence ID" value="NXE82068.1"/>
    <property type="molecule type" value="Genomic_DNA"/>
</dbReference>
<dbReference type="InterPro" id="IPR036155">
    <property type="entry name" value="Crypto/Photolyase_N_sf"/>
</dbReference>
<protein>
    <recommendedName>
        <fullName evidence="5">Cryptochrome-1</fullName>
    </recommendedName>
</protein>
<evidence type="ECO:0000313" key="24">
    <source>
        <dbReference type="EMBL" id="NXE82068.1"/>
    </source>
</evidence>
<evidence type="ECO:0000256" key="13">
    <source>
        <dbReference type="ARBA" id="ARBA00022991"/>
    </source>
</evidence>
<dbReference type="InterPro" id="IPR002081">
    <property type="entry name" value="Cryptochrome/DNA_photolyase_1"/>
</dbReference>
<comment type="cofactor">
    <cofactor evidence="20">
        <name>FAD</name>
        <dbReference type="ChEBI" id="CHEBI:57692"/>
    </cofactor>
    <text evidence="20">Binds 1 FAD per subunit.</text>
</comment>
<accession>A0A7K8PT40</accession>
<evidence type="ECO:0000256" key="9">
    <source>
        <dbReference type="ARBA" id="ARBA00022606"/>
    </source>
</evidence>
<feature type="region of interest" description="Disordered" evidence="22">
    <location>
        <begin position="563"/>
        <end position="590"/>
    </location>
</feature>
<dbReference type="InterPro" id="IPR005101">
    <property type="entry name" value="Cryptochr/Photolyase_FAD-bd"/>
</dbReference>
<dbReference type="PANTHER" id="PTHR11455">
    <property type="entry name" value="CRYPTOCHROME"/>
    <property type="match status" value="1"/>
</dbReference>
<evidence type="ECO:0000256" key="11">
    <source>
        <dbReference type="ARBA" id="ARBA00022741"/>
    </source>
</evidence>
<evidence type="ECO:0000259" key="23">
    <source>
        <dbReference type="PROSITE" id="PS51645"/>
    </source>
</evidence>
<dbReference type="PROSITE" id="PS51645">
    <property type="entry name" value="PHR_CRY_ALPHA_BETA"/>
    <property type="match status" value="1"/>
</dbReference>
<dbReference type="Gene3D" id="3.40.50.620">
    <property type="entry name" value="HUPs"/>
    <property type="match status" value="1"/>
</dbReference>
<dbReference type="AlphaFoldDB" id="A0A7K8PT40"/>
<keyword evidence="8" id="KW-0600">Photoreceptor protein</keyword>
<dbReference type="GO" id="GO:0003677">
    <property type="term" value="F:DNA binding"/>
    <property type="evidence" value="ECO:0007669"/>
    <property type="project" value="TreeGrafter"/>
</dbReference>
<dbReference type="PANTHER" id="PTHR11455:SF16">
    <property type="entry name" value="CRYPTOCHROME-1"/>
    <property type="match status" value="1"/>
</dbReference>
<keyword evidence="14" id="KW-0805">Transcription regulation</keyword>